<protein>
    <submittedName>
        <fullName evidence="1">Uncharacterized protein</fullName>
    </submittedName>
</protein>
<evidence type="ECO:0000313" key="1">
    <source>
        <dbReference type="EMBL" id="KAF7955332.1"/>
    </source>
</evidence>
<dbReference type="GeneID" id="62144180"/>
<comment type="caution">
    <text evidence="1">The sequence shown here is derived from an EMBL/GenBank/DDBJ whole genome shotgun (WGS) entry which is preliminary data.</text>
</comment>
<sequence length="160" mass="17622">MTSISPESLLSALETIASNPPASLLENHVLKTKLRLAARDSSPVLETPADALARVLLSQHVYSAFGAIKENGQYYMLSSSYALFADSTFTKEVVTFADFLGPAYLALPRFLADRKYKNPTDPQNTAVQTAFHYQNKDLFGILRENPDTAQGFATLMNTWA</sequence>
<reference evidence="1 2" key="1">
    <citation type="journal article" date="2020" name="Genome Biol. Evol.">
        <title>Comparative genomics of Sclerotiniaceae.</title>
        <authorList>
            <person name="Valero Jimenez C.A."/>
            <person name="Steentjes M."/>
            <person name="Scholten O.E."/>
            <person name="Van Kan J.A.L."/>
        </authorList>
    </citation>
    <scope>NUCLEOTIDE SEQUENCE [LARGE SCALE GENOMIC DNA]</scope>
    <source>
        <strain evidence="1 2">MUCL 94</strain>
    </source>
</reference>
<proteinExistence type="predicted"/>
<keyword evidence="2" id="KW-1185">Reference proteome</keyword>
<name>A0A9P5M6P4_9HELO</name>
<accession>A0A9P5M6P4</accession>
<dbReference type="EMBL" id="RCSW01000001">
    <property type="protein sequence ID" value="KAF7955332.1"/>
    <property type="molecule type" value="Genomic_DNA"/>
</dbReference>
<dbReference type="Proteomes" id="UP000710849">
    <property type="component" value="Unassembled WGS sequence"/>
</dbReference>
<dbReference type="AlphaFoldDB" id="A0A9P5M6P4"/>
<gene>
    <name evidence="1" type="ORF">EAE97_000591</name>
</gene>
<evidence type="ECO:0000313" key="2">
    <source>
        <dbReference type="Proteomes" id="UP000710849"/>
    </source>
</evidence>
<dbReference type="RefSeq" id="XP_038738462.1">
    <property type="nucleotide sequence ID" value="XM_038871101.1"/>
</dbReference>
<organism evidence="1 2">
    <name type="scientific">Botrytis byssoidea</name>
    <dbReference type="NCBI Taxonomy" id="139641"/>
    <lineage>
        <taxon>Eukaryota</taxon>
        <taxon>Fungi</taxon>
        <taxon>Dikarya</taxon>
        <taxon>Ascomycota</taxon>
        <taxon>Pezizomycotina</taxon>
        <taxon>Leotiomycetes</taxon>
        <taxon>Helotiales</taxon>
        <taxon>Sclerotiniaceae</taxon>
        <taxon>Botrytis</taxon>
    </lineage>
</organism>